<protein>
    <submittedName>
        <fullName evidence="2">Uncharacterized protein</fullName>
    </submittedName>
</protein>
<gene>
    <name evidence="2" type="ORF">A3B14_03340</name>
</gene>
<feature type="compositionally biased region" description="Polar residues" evidence="1">
    <location>
        <begin position="11"/>
        <end position="27"/>
    </location>
</feature>
<comment type="caution">
    <text evidence="2">The sequence shown here is derived from an EMBL/GenBank/DDBJ whole genome shotgun (WGS) entry which is preliminary data.</text>
</comment>
<dbReference type="Proteomes" id="UP000176800">
    <property type="component" value="Unassembled WGS sequence"/>
</dbReference>
<feature type="compositionally biased region" description="Basic and acidic residues" evidence="1">
    <location>
        <begin position="28"/>
        <end position="51"/>
    </location>
</feature>
<dbReference type="AlphaFoldDB" id="A0A1G2U4L7"/>
<feature type="compositionally biased region" description="Basic and acidic residues" evidence="1">
    <location>
        <begin position="88"/>
        <end position="97"/>
    </location>
</feature>
<sequence>MKKNDFDISEKITNLLQGSTGTITAHSNSERRTHASKDEGRGDSEPAEGKRQKAGAEAGQRRSPLPGGAGTRHHCPRTRQTQAQGGRPNREQSEERTQAAGLAEQSGDRTLQTETAGLLNGRWQRPHGRACAPVGLVFVICLISNRLQR</sequence>
<accession>A0A1G2U4L7</accession>
<evidence type="ECO:0000313" key="2">
    <source>
        <dbReference type="EMBL" id="OHB04445.1"/>
    </source>
</evidence>
<evidence type="ECO:0000256" key="1">
    <source>
        <dbReference type="SAM" id="MobiDB-lite"/>
    </source>
</evidence>
<feature type="compositionally biased region" description="Basic and acidic residues" evidence="1">
    <location>
        <begin position="1"/>
        <end position="10"/>
    </location>
</feature>
<reference evidence="2 3" key="1">
    <citation type="journal article" date="2016" name="Nat. Commun.">
        <title>Thousands of microbial genomes shed light on interconnected biogeochemical processes in an aquifer system.</title>
        <authorList>
            <person name="Anantharaman K."/>
            <person name="Brown C.T."/>
            <person name="Hug L.A."/>
            <person name="Sharon I."/>
            <person name="Castelle C.J."/>
            <person name="Probst A.J."/>
            <person name="Thomas B.C."/>
            <person name="Singh A."/>
            <person name="Wilkins M.J."/>
            <person name="Karaoz U."/>
            <person name="Brodie E.L."/>
            <person name="Williams K.H."/>
            <person name="Hubbard S.S."/>
            <person name="Banfield J.F."/>
        </authorList>
    </citation>
    <scope>NUCLEOTIDE SEQUENCE [LARGE SCALE GENOMIC DNA]</scope>
</reference>
<feature type="region of interest" description="Disordered" evidence="1">
    <location>
        <begin position="1"/>
        <end position="111"/>
    </location>
</feature>
<name>A0A1G2U4L7_9BACT</name>
<dbReference type="EMBL" id="MHWE01000006">
    <property type="protein sequence ID" value="OHB04445.1"/>
    <property type="molecule type" value="Genomic_DNA"/>
</dbReference>
<organism evidence="2 3">
    <name type="scientific">Candidatus Zambryskibacteria bacterium RIFCSPLOWO2_01_FULL_45_21</name>
    <dbReference type="NCBI Taxonomy" id="1802761"/>
    <lineage>
        <taxon>Bacteria</taxon>
        <taxon>Candidatus Zambryskiibacteriota</taxon>
    </lineage>
</organism>
<proteinExistence type="predicted"/>
<evidence type="ECO:0000313" key="3">
    <source>
        <dbReference type="Proteomes" id="UP000176800"/>
    </source>
</evidence>